<accession>A0AAF0GIK1</accession>
<evidence type="ECO:0000313" key="2">
    <source>
        <dbReference type="Proteomes" id="UP001242841"/>
    </source>
</evidence>
<dbReference type="Proteomes" id="UP001242841">
    <property type="component" value="Segment"/>
</dbReference>
<keyword evidence="2" id="KW-1185">Reference proteome</keyword>
<name>A0AAF0GIK1_9CAUD</name>
<protein>
    <submittedName>
        <fullName evidence="1">Uncharacterized protein</fullName>
    </submittedName>
</protein>
<gene>
    <name evidence="1" type="primary">95</name>
    <name evidence="1" type="ORF">SEA_TROGGLEHUMPER_95</name>
</gene>
<proteinExistence type="predicted"/>
<reference evidence="1" key="1">
    <citation type="submission" date="2023-03" db="EMBL/GenBank/DDBJ databases">
        <authorList>
            <person name="Aguilar E."/>
            <person name="Antigua R."/>
            <person name="Antonino C."/>
            <person name="Bisram R."/>
            <person name="Chen J."/>
            <person name="Davilmar B."/>
            <person name="Del R.K."/>
            <person name="Germosen J."/>
            <person name="Hernandez J."/>
            <person name="Kelloggs L."/>
            <person name="Lema C."/>
            <person name="Li J."/>
            <person name="Melendez A."/>
            <person name="Mohammed I."/>
            <person name="Ryan A."/>
            <person name="Singh S."/>
            <person name="Tariq H."/>
            <person name="Golebiewska U.P."/>
            <person name="Russell D.A."/>
            <person name="Jacobs-Sera D."/>
            <person name="Hatfull G.F."/>
        </authorList>
    </citation>
    <scope>NUCLEOTIDE SEQUENCE</scope>
</reference>
<organism evidence="1 2">
    <name type="scientific">Rhodococcus phage Trogglehumper</name>
    <dbReference type="NCBI Taxonomy" id="3038381"/>
    <lineage>
        <taxon>Viruses</taxon>
        <taxon>Duplodnaviria</taxon>
        <taxon>Heunggongvirae</taxon>
        <taxon>Uroviricota</taxon>
        <taxon>Caudoviricetes</taxon>
        <taxon>Caudoviricetes incertae sedis</taxon>
        <taxon>Trogglehumpervirus</taxon>
        <taxon>Trogglehumpervirus trogglehumper</taxon>
    </lineage>
</organism>
<dbReference type="EMBL" id="OQ709222">
    <property type="protein sequence ID" value="WGH21976.1"/>
    <property type="molecule type" value="Genomic_DNA"/>
</dbReference>
<sequence length="83" mass="9473">MHYIVGIARTADMLAKANGLRRNEYRLIQLPEHIEGTRFVEGDTLTHVTTPGDWKAIPAETHRALEWVVVTSGFKPPYLRFPD</sequence>
<evidence type="ECO:0000313" key="1">
    <source>
        <dbReference type="EMBL" id="WGH21976.1"/>
    </source>
</evidence>